<dbReference type="EMBL" id="BAAAOP010000007">
    <property type="protein sequence ID" value="GAA2189035.1"/>
    <property type="molecule type" value="Genomic_DNA"/>
</dbReference>
<sequence length="118" mass="12978">MSGPSPSTSTESEHHVAKHAAPPTDVETDIDRPILPPDASERDAAKRDAALDDVLHGDDIRFVTGKVDETERAAVIAVLTQVRAEESDQVKRVARRDREPWARSQRVPDSIYDLLADA</sequence>
<accession>A0ABN3B7I2</accession>
<organism evidence="2 3">
    <name type="scientific">Leucobacter alluvii</name>
    <dbReference type="NCBI Taxonomy" id="340321"/>
    <lineage>
        <taxon>Bacteria</taxon>
        <taxon>Bacillati</taxon>
        <taxon>Actinomycetota</taxon>
        <taxon>Actinomycetes</taxon>
        <taxon>Micrococcales</taxon>
        <taxon>Microbacteriaceae</taxon>
        <taxon>Leucobacter</taxon>
    </lineage>
</organism>
<dbReference type="Proteomes" id="UP001501084">
    <property type="component" value="Unassembled WGS sequence"/>
</dbReference>
<feature type="compositionally biased region" description="Low complexity" evidence="1">
    <location>
        <begin position="1"/>
        <end position="10"/>
    </location>
</feature>
<dbReference type="RefSeq" id="WP_336661804.1">
    <property type="nucleotide sequence ID" value="NZ_BAAAOP010000007.1"/>
</dbReference>
<feature type="region of interest" description="Disordered" evidence="1">
    <location>
        <begin position="1"/>
        <end position="46"/>
    </location>
</feature>
<evidence type="ECO:0000256" key="1">
    <source>
        <dbReference type="SAM" id="MobiDB-lite"/>
    </source>
</evidence>
<dbReference type="Pfam" id="PF13822">
    <property type="entry name" value="ACC_epsilon"/>
    <property type="match status" value="1"/>
</dbReference>
<evidence type="ECO:0000313" key="2">
    <source>
        <dbReference type="EMBL" id="GAA2189035.1"/>
    </source>
</evidence>
<protein>
    <submittedName>
        <fullName evidence="2">Uncharacterized protein</fullName>
    </submittedName>
</protein>
<name>A0ABN3B7I2_9MICO</name>
<reference evidence="2 3" key="1">
    <citation type="journal article" date="2019" name="Int. J. Syst. Evol. Microbiol.">
        <title>The Global Catalogue of Microorganisms (GCM) 10K type strain sequencing project: providing services to taxonomists for standard genome sequencing and annotation.</title>
        <authorList>
            <consortium name="The Broad Institute Genomics Platform"/>
            <consortium name="The Broad Institute Genome Sequencing Center for Infectious Disease"/>
            <person name="Wu L."/>
            <person name="Ma J."/>
        </authorList>
    </citation>
    <scope>NUCLEOTIDE SEQUENCE [LARGE SCALE GENOMIC DNA]</scope>
    <source>
        <strain evidence="2 3">JCM 14919</strain>
    </source>
</reference>
<comment type="caution">
    <text evidence="2">The sequence shown here is derived from an EMBL/GenBank/DDBJ whole genome shotgun (WGS) entry which is preliminary data.</text>
</comment>
<evidence type="ECO:0000313" key="3">
    <source>
        <dbReference type="Proteomes" id="UP001501084"/>
    </source>
</evidence>
<keyword evidence="3" id="KW-1185">Reference proteome</keyword>
<proteinExistence type="predicted"/>
<gene>
    <name evidence="2" type="ORF">GCM10009786_20570</name>
</gene>
<dbReference type="InterPro" id="IPR032716">
    <property type="entry name" value="ACC_epsilon"/>
</dbReference>